<dbReference type="GO" id="GO:0008930">
    <property type="term" value="F:methylthioadenosine nucleosidase activity"/>
    <property type="evidence" value="ECO:0007669"/>
    <property type="project" value="TreeGrafter"/>
</dbReference>
<dbReference type="PANTHER" id="PTHR46832">
    <property type="entry name" value="5'-METHYLTHIOADENOSINE/S-ADENOSYLHOMOCYSTEINE NUCLEOSIDASE"/>
    <property type="match status" value="1"/>
</dbReference>
<dbReference type="InterPro" id="IPR035994">
    <property type="entry name" value="Nucleoside_phosphorylase_sf"/>
</dbReference>
<dbReference type="AlphaFoldDB" id="A0A168VR92"/>
<keyword evidence="1 4" id="KW-0378">Hydrolase</keyword>
<dbReference type="GO" id="GO:0008782">
    <property type="term" value="F:adenosylhomocysteine nucleosidase activity"/>
    <property type="evidence" value="ECO:0007669"/>
    <property type="project" value="TreeGrafter"/>
</dbReference>
<proteinExistence type="inferred from homology"/>
<keyword evidence="1" id="KW-0474">Menaquinone biosynthesis</keyword>
<dbReference type="GO" id="GO:0009234">
    <property type="term" value="P:menaquinone biosynthetic process"/>
    <property type="evidence" value="ECO:0007669"/>
    <property type="project" value="UniProtKB-UniRule"/>
</dbReference>
<evidence type="ECO:0000313" key="5">
    <source>
        <dbReference type="Proteomes" id="UP000076623"/>
    </source>
</evidence>
<dbReference type="EC" id="3.2.2.26" evidence="1 2"/>
<dbReference type="RefSeq" id="WP_066390929.1">
    <property type="nucleotide sequence ID" value="NZ_CP015378.1"/>
</dbReference>
<comment type="catalytic activity">
    <reaction evidence="1">
        <text>futalosine + H2O = dehypoxanthine futalosine + hypoxanthine</text>
        <dbReference type="Rhea" id="RHEA:25904"/>
        <dbReference type="ChEBI" id="CHEBI:15377"/>
        <dbReference type="ChEBI" id="CHEBI:17368"/>
        <dbReference type="ChEBI" id="CHEBI:58863"/>
        <dbReference type="ChEBI" id="CHEBI:58864"/>
        <dbReference type="EC" id="3.2.2.26"/>
    </reaction>
</comment>
<evidence type="ECO:0000313" key="4">
    <source>
        <dbReference type="EMBL" id="ANC75649.1"/>
    </source>
</evidence>
<dbReference type="NCBIfam" id="NF006087">
    <property type="entry name" value="PRK08236.1"/>
    <property type="match status" value="1"/>
</dbReference>
<organism evidence="4 5">
    <name type="scientific">Fictibacillus phosphorivorans</name>
    <dbReference type="NCBI Taxonomy" id="1221500"/>
    <lineage>
        <taxon>Bacteria</taxon>
        <taxon>Bacillati</taxon>
        <taxon>Bacillota</taxon>
        <taxon>Bacilli</taxon>
        <taxon>Bacillales</taxon>
        <taxon>Fictibacillaceae</taxon>
        <taxon>Fictibacillus</taxon>
    </lineage>
</organism>
<gene>
    <name evidence="1" type="primary">mqnB</name>
    <name evidence="4" type="ORF">ABE65_001850</name>
</gene>
<feature type="domain" description="Nucleoside phosphorylase" evidence="3">
    <location>
        <begin position="34"/>
        <end position="218"/>
    </location>
</feature>
<dbReference type="GO" id="GO:0009116">
    <property type="term" value="P:nucleoside metabolic process"/>
    <property type="evidence" value="ECO:0007669"/>
    <property type="project" value="InterPro"/>
</dbReference>
<dbReference type="GO" id="GO:0005829">
    <property type="term" value="C:cytosol"/>
    <property type="evidence" value="ECO:0007669"/>
    <property type="project" value="TreeGrafter"/>
</dbReference>
<comment type="pathway">
    <text evidence="1">Quinol/quinone metabolism; menaquinone biosynthesis.</text>
</comment>
<name>A0A168VR92_9BACL</name>
<reference evidence="4 5" key="1">
    <citation type="submission" date="2016-04" db="EMBL/GenBank/DDBJ databases">
        <title>Complete genome sequence of Fictibacillus phosphorivorans G25-29, a strain toxic to nematodes.</title>
        <authorList>
            <person name="Zheng Z."/>
        </authorList>
    </citation>
    <scope>NUCLEOTIDE SEQUENCE [LARGE SCALE GENOMIC DNA]</scope>
    <source>
        <strain evidence="4 5">G25-29</strain>
    </source>
</reference>
<dbReference type="NCBIfam" id="TIGR03664">
    <property type="entry name" value="fut_nucase"/>
    <property type="match status" value="1"/>
</dbReference>
<comment type="similarity">
    <text evidence="1">Belongs to the PNP/UDP phosphorylase family. Futalosine hydrolase subfamily.</text>
</comment>
<dbReference type="EMBL" id="CP015378">
    <property type="protein sequence ID" value="ANC75649.1"/>
    <property type="molecule type" value="Genomic_DNA"/>
</dbReference>
<dbReference type="InterPro" id="IPR019963">
    <property type="entry name" value="FL_hydrolase_MqnB"/>
</dbReference>
<comment type="function">
    <text evidence="1">Catalyzes the hydrolysis of futalosine (FL) to dehypoxanthine futalosine (DHFL) and hypoxanthine, a step in the biosynthesis of menaquinone (MK, vitamin K2).</text>
</comment>
<keyword evidence="5" id="KW-1185">Reference proteome</keyword>
<dbReference type="PANTHER" id="PTHR46832:SF2">
    <property type="entry name" value="FUTALOSINE HYDROLASE"/>
    <property type="match status" value="1"/>
</dbReference>
<dbReference type="UniPathway" id="UPA00079"/>
<dbReference type="Gene3D" id="3.40.50.1580">
    <property type="entry name" value="Nucleoside phosphorylase domain"/>
    <property type="match status" value="1"/>
</dbReference>
<accession>A0A168VR92</accession>
<evidence type="ECO:0000259" key="3">
    <source>
        <dbReference type="Pfam" id="PF01048"/>
    </source>
</evidence>
<dbReference type="CDD" id="cd17766">
    <property type="entry name" value="futalosine_nucleosidase_MqnB"/>
    <property type="match status" value="1"/>
</dbReference>
<evidence type="ECO:0000256" key="1">
    <source>
        <dbReference type="HAMAP-Rule" id="MF_00991"/>
    </source>
</evidence>
<protein>
    <recommendedName>
        <fullName evidence="1 2">Futalosine hydrolase</fullName>
        <shortName evidence="1">FL hydrolase</shortName>
        <ecNumber evidence="1 2">3.2.2.26</ecNumber>
    </recommendedName>
    <alternativeName>
        <fullName evidence="1">Futalosine nucleosidase</fullName>
    </alternativeName>
    <alternativeName>
        <fullName evidence="1">Menaquinone biosynthetic enzyme MqnB</fullName>
    </alternativeName>
</protein>
<sequence length="220" mass="23269">MSMNNERRILIMTSVAAEKEAILKGIGQTPSIDVVLAGVGPISAGIQTTKALLTKDYDVVINMGIAGGFQDKAAVGTLVIADEIISGDLGAESPEKFISLDELGFGASTRIKADSELVMHCLTSLKLASVPVQLGHVLTLSTVTGTAETTKSLQDREPDAVAEAMEGYGVALAAQEFGKPVLEIRSISNPIGPRDRFAWRMKEAFATLERASKVIAEVLL</sequence>
<dbReference type="KEGG" id="fpn:ABE65_001850"/>
<evidence type="ECO:0000256" key="2">
    <source>
        <dbReference type="NCBIfam" id="TIGR03664"/>
    </source>
</evidence>
<dbReference type="SUPFAM" id="SSF53167">
    <property type="entry name" value="Purine and uridine phosphorylases"/>
    <property type="match status" value="1"/>
</dbReference>
<dbReference type="Proteomes" id="UP000076623">
    <property type="component" value="Chromosome"/>
</dbReference>
<dbReference type="Pfam" id="PF01048">
    <property type="entry name" value="PNP_UDP_1"/>
    <property type="match status" value="1"/>
</dbReference>
<dbReference type="GO" id="GO:0019284">
    <property type="term" value="P:L-methionine salvage from S-adenosylmethionine"/>
    <property type="evidence" value="ECO:0007669"/>
    <property type="project" value="TreeGrafter"/>
</dbReference>
<dbReference type="HAMAP" id="MF_00991">
    <property type="entry name" value="MqnB"/>
    <property type="match status" value="1"/>
</dbReference>
<dbReference type="STRING" id="1221500.ABE65_001850"/>
<dbReference type="InterPro" id="IPR000845">
    <property type="entry name" value="Nucleoside_phosphorylase_d"/>
</dbReference>